<gene>
    <name evidence="2" type="ORF">FM110_05285</name>
</gene>
<name>A0A1X6WY18_9MICO</name>
<dbReference type="AlphaFoldDB" id="A0A1X6WY18"/>
<reference evidence="2 3" key="1">
    <citation type="submission" date="2017-02" db="EMBL/GenBank/DDBJ databases">
        <authorList>
            <person name="Peterson S.W."/>
        </authorList>
    </citation>
    <scope>NUCLEOTIDE SEQUENCE [LARGE SCALE GENOMIC DNA]</scope>
    <source>
        <strain evidence="2 3">CIP104813</strain>
    </source>
</reference>
<evidence type="ECO:0000313" key="3">
    <source>
        <dbReference type="Proteomes" id="UP000195981"/>
    </source>
</evidence>
<accession>A0A1X6WY18</accession>
<organism evidence="2 3">
    <name type="scientific">Brachybacterium nesterenkovii</name>
    <dbReference type="NCBI Taxonomy" id="47847"/>
    <lineage>
        <taxon>Bacteria</taxon>
        <taxon>Bacillati</taxon>
        <taxon>Actinomycetota</taxon>
        <taxon>Actinomycetes</taxon>
        <taxon>Micrococcales</taxon>
        <taxon>Dermabacteraceae</taxon>
        <taxon>Brachybacterium</taxon>
    </lineage>
</organism>
<feature type="compositionally biased region" description="Basic residues" evidence="1">
    <location>
        <begin position="29"/>
        <end position="42"/>
    </location>
</feature>
<dbReference type="Proteomes" id="UP000195981">
    <property type="component" value="Unassembled WGS sequence"/>
</dbReference>
<keyword evidence="3" id="KW-1185">Reference proteome</keyword>
<dbReference type="EMBL" id="FWFG01000048">
    <property type="protein sequence ID" value="SLM90617.1"/>
    <property type="molecule type" value="Genomic_DNA"/>
</dbReference>
<sequence length="59" mass="6563">MLPSVRAHDGQCCTFVQPPCVNAHIGSRWGRRRRGPSSRVRSRPCGTTPCGPGRRRPHL</sequence>
<evidence type="ECO:0000313" key="2">
    <source>
        <dbReference type="EMBL" id="SLM90617.1"/>
    </source>
</evidence>
<protein>
    <submittedName>
        <fullName evidence="2">Uncharacterized protein</fullName>
    </submittedName>
</protein>
<proteinExistence type="predicted"/>
<feature type="region of interest" description="Disordered" evidence="1">
    <location>
        <begin position="26"/>
        <end position="59"/>
    </location>
</feature>
<evidence type="ECO:0000256" key="1">
    <source>
        <dbReference type="SAM" id="MobiDB-lite"/>
    </source>
</evidence>